<proteinExistence type="predicted"/>
<name>X0RET5_9ZZZZ</name>
<evidence type="ECO:0000313" key="1">
    <source>
        <dbReference type="EMBL" id="GAF67278.1"/>
    </source>
</evidence>
<accession>X0RET5</accession>
<organism evidence="1">
    <name type="scientific">marine sediment metagenome</name>
    <dbReference type="NCBI Taxonomy" id="412755"/>
    <lineage>
        <taxon>unclassified sequences</taxon>
        <taxon>metagenomes</taxon>
        <taxon>ecological metagenomes</taxon>
    </lineage>
</organism>
<sequence>MDNTKKKELLVQRLGEHNICILLLTEINERLNLSLTERKLISINTKPIETSSSNQEGWDLPHTNA</sequence>
<gene>
    <name evidence="1" type="ORF">S01H1_16668</name>
</gene>
<reference evidence="1" key="1">
    <citation type="journal article" date="2014" name="Front. Microbiol.">
        <title>High frequency of phylogenetically diverse reductive dehalogenase-homologous genes in deep subseafloor sedimentary metagenomes.</title>
        <authorList>
            <person name="Kawai M."/>
            <person name="Futagami T."/>
            <person name="Toyoda A."/>
            <person name="Takaki Y."/>
            <person name="Nishi S."/>
            <person name="Hori S."/>
            <person name="Arai W."/>
            <person name="Tsubouchi T."/>
            <person name="Morono Y."/>
            <person name="Uchiyama I."/>
            <person name="Ito T."/>
            <person name="Fujiyama A."/>
            <person name="Inagaki F."/>
            <person name="Takami H."/>
        </authorList>
    </citation>
    <scope>NUCLEOTIDE SEQUENCE</scope>
    <source>
        <strain evidence="1">Expedition CK06-06</strain>
    </source>
</reference>
<dbReference type="AlphaFoldDB" id="X0RET5"/>
<dbReference type="EMBL" id="BARS01008781">
    <property type="protein sequence ID" value="GAF67278.1"/>
    <property type="molecule type" value="Genomic_DNA"/>
</dbReference>
<protein>
    <submittedName>
        <fullName evidence="1">Uncharacterized protein</fullName>
    </submittedName>
</protein>
<comment type="caution">
    <text evidence="1">The sequence shown here is derived from an EMBL/GenBank/DDBJ whole genome shotgun (WGS) entry which is preliminary data.</text>
</comment>